<evidence type="ECO:0000256" key="1">
    <source>
        <dbReference type="SAM" id="Phobius"/>
    </source>
</evidence>
<accession>A0A133U972</accession>
<sequence>MITLDKKAQGSTEYMLILAVVLVVAAGAIYFITRSGGNYPAVSATPVAKDANNDGSDDLVILVEANSIPSGEWKVVYNGTTVSPDEPLEQPQYIVDDNIPEDTYEVTLSHIPSGHVYFNERITIQ</sequence>
<evidence type="ECO:0008006" key="4">
    <source>
        <dbReference type="Google" id="ProtNLM"/>
    </source>
</evidence>
<protein>
    <recommendedName>
        <fullName evidence="4">Archaeal Type IV pilin N-terminal domain-containing protein</fullName>
    </recommendedName>
</protein>
<name>A0A133U972_9EURY</name>
<keyword evidence="1" id="KW-0812">Transmembrane</keyword>
<feature type="transmembrane region" description="Helical" evidence="1">
    <location>
        <begin position="14"/>
        <end position="33"/>
    </location>
</feature>
<keyword evidence="3" id="KW-1185">Reference proteome</keyword>
<proteinExistence type="predicted"/>
<evidence type="ECO:0000313" key="3">
    <source>
        <dbReference type="Proteomes" id="UP000070184"/>
    </source>
</evidence>
<organism evidence="2 3">
    <name type="scientific">candidate division MSBL1 archaeon SCGC-AAA259B11</name>
    <dbReference type="NCBI Taxonomy" id="1698260"/>
    <lineage>
        <taxon>Archaea</taxon>
        <taxon>Methanobacteriati</taxon>
        <taxon>Methanobacteriota</taxon>
        <taxon>candidate division MSBL1</taxon>
    </lineage>
</organism>
<reference evidence="2 3" key="1">
    <citation type="journal article" date="2016" name="Sci. Rep.">
        <title>Metabolic traits of an uncultured archaeal lineage -MSBL1- from brine pools of the Red Sea.</title>
        <authorList>
            <person name="Mwirichia R."/>
            <person name="Alam I."/>
            <person name="Rashid M."/>
            <person name="Vinu M."/>
            <person name="Ba-Alawi W."/>
            <person name="Anthony Kamau A."/>
            <person name="Kamanda Ngugi D."/>
            <person name="Goker M."/>
            <person name="Klenk H.P."/>
            <person name="Bajic V."/>
            <person name="Stingl U."/>
        </authorList>
    </citation>
    <scope>NUCLEOTIDE SEQUENCE [LARGE SCALE GENOMIC DNA]</scope>
    <source>
        <strain evidence="2">SCGC-AAA259B11</strain>
    </source>
</reference>
<gene>
    <name evidence="2" type="ORF">AKJ61_00140</name>
</gene>
<keyword evidence="1" id="KW-0472">Membrane</keyword>
<dbReference type="InterPro" id="IPR007166">
    <property type="entry name" value="Class3_signal_pept_motif"/>
</dbReference>
<dbReference type="EMBL" id="LHXK01000001">
    <property type="protein sequence ID" value="KXA90686.1"/>
    <property type="molecule type" value="Genomic_DNA"/>
</dbReference>
<keyword evidence="1" id="KW-1133">Transmembrane helix</keyword>
<dbReference type="Pfam" id="PF04021">
    <property type="entry name" value="Class_IIIsignal"/>
    <property type="match status" value="1"/>
</dbReference>
<dbReference type="Proteomes" id="UP000070184">
    <property type="component" value="Unassembled WGS sequence"/>
</dbReference>
<dbReference type="AlphaFoldDB" id="A0A133U972"/>
<comment type="caution">
    <text evidence="2">The sequence shown here is derived from an EMBL/GenBank/DDBJ whole genome shotgun (WGS) entry which is preliminary data.</text>
</comment>
<evidence type="ECO:0000313" key="2">
    <source>
        <dbReference type="EMBL" id="KXA90686.1"/>
    </source>
</evidence>